<sequence>MREQYKISIKQYFTLIVLFELGSAILVGLGMNAGRDAWLAVLIGLVAGVFLFLLYIYMFKQFPELPLSKYLPLIVGKHFGKVLNMLYMLYFMYLAARVLRDFGSLLLSAVFVQTPIIVVNSLMILTIIYVLHLGFEVLARTGEIFFALTVLIGLSIFVLVLGADIMNWNYIKPIAGEGWMPVLKASFPVTPTFPFGEMIAFTMLFPYLRTKKKALSIGLTAMILSGLILSLTVAADIAILGGHVATHVFFPLLSAVAKINLGEFIQRLDALVVFTLITGGFFKIAVFLYVSVKIAQDVFSVKEERSLLMPLGIVILFGSVAVASNFVEHINEGLNIVPHFIHVPFQLIIPVFFTVIYLIRKKSIKKKLASGSSTLT</sequence>
<evidence type="ECO:0000256" key="5">
    <source>
        <dbReference type="ARBA" id="ARBA00022692"/>
    </source>
</evidence>
<feature type="transmembrane region" description="Helical" evidence="8">
    <location>
        <begin position="217"/>
        <end position="250"/>
    </location>
</feature>
<proteinExistence type="inferred from homology"/>
<evidence type="ECO:0000256" key="4">
    <source>
        <dbReference type="ARBA" id="ARBA00022544"/>
    </source>
</evidence>
<dbReference type="PANTHER" id="PTHR34975">
    <property type="entry name" value="SPORE GERMINATION PROTEIN A2"/>
    <property type="match status" value="1"/>
</dbReference>
<dbReference type="GO" id="GO:0016020">
    <property type="term" value="C:membrane"/>
    <property type="evidence" value="ECO:0007669"/>
    <property type="project" value="UniProtKB-SubCell"/>
</dbReference>
<name>A0A235FE42_9BACL</name>
<dbReference type="RefSeq" id="WP_094251165.1">
    <property type="nucleotide sequence ID" value="NZ_JBHLXL010000001.1"/>
</dbReference>
<protein>
    <submittedName>
        <fullName evidence="9">Uncharacterized protein</fullName>
    </submittedName>
</protein>
<dbReference type="InterPro" id="IPR004761">
    <property type="entry name" value="Spore_GerAB"/>
</dbReference>
<dbReference type="Proteomes" id="UP000215059">
    <property type="component" value="Unassembled WGS sequence"/>
</dbReference>
<comment type="subcellular location">
    <subcellularLocation>
        <location evidence="1">Membrane</location>
        <topology evidence="1">Multi-pass membrane protein</topology>
    </subcellularLocation>
</comment>
<feature type="transmembrane region" description="Helical" evidence="8">
    <location>
        <begin position="12"/>
        <end position="31"/>
    </location>
</feature>
<evidence type="ECO:0000256" key="2">
    <source>
        <dbReference type="ARBA" id="ARBA00007998"/>
    </source>
</evidence>
<dbReference type="EMBL" id="NOII01000001">
    <property type="protein sequence ID" value="OYD59204.1"/>
    <property type="molecule type" value="Genomic_DNA"/>
</dbReference>
<evidence type="ECO:0000256" key="8">
    <source>
        <dbReference type="SAM" id="Phobius"/>
    </source>
</evidence>
<keyword evidence="7 8" id="KW-0472">Membrane</keyword>
<reference evidence="9 10" key="1">
    <citation type="submission" date="2017-07" db="EMBL/GenBank/DDBJ databases">
        <title>Fictibacillus sp. nov. GDSW-R2A3 Genome sequencing and assembly.</title>
        <authorList>
            <person name="Mayilraj S."/>
        </authorList>
    </citation>
    <scope>NUCLEOTIDE SEQUENCE [LARGE SCALE GENOMIC DNA]</scope>
    <source>
        <strain evidence="9 10">GDSW-R2A3</strain>
    </source>
</reference>
<feature type="transmembrane region" description="Helical" evidence="8">
    <location>
        <begin position="307"/>
        <end position="327"/>
    </location>
</feature>
<evidence type="ECO:0000313" key="10">
    <source>
        <dbReference type="Proteomes" id="UP000215059"/>
    </source>
</evidence>
<comment type="caution">
    <text evidence="9">The sequence shown here is derived from an EMBL/GenBank/DDBJ whole genome shotgun (WGS) entry which is preliminary data.</text>
</comment>
<keyword evidence="10" id="KW-1185">Reference proteome</keyword>
<dbReference type="AlphaFoldDB" id="A0A235FE42"/>
<feature type="transmembrane region" description="Helical" evidence="8">
    <location>
        <begin position="79"/>
        <end position="99"/>
    </location>
</feature>
<feature type="transmembrane region" description="Helical" evidence="8">
    <location>
        <begin position="144"/>
        <end position="165"/>
    </location>
</feature>
<keyword evidence="5 8" id="KW-0812">Transmembrane</keyword>
<evidence type="ECO:0000256" key="1">
    <source>
        <dbReference type="ARBA" id="ARBA00004141"/>
    </source>
</evidence>
<dbReference type="PANTHER" id="PTHR34975:SF2">
    <property type="entry name" value="SPORE GERMINATION PROTEIN A2"/>
    <property type="match status" value="1"/>
</dbReference>
<keyword evidence="4" id="KW-0309">Germination</keyword>
<dbReference type="NCBIfam" id="TIGR00912">
    <property type="entry name" value="2A0309"/>
    <property type="match status" value="1"/>
</dbReference>
<feature type="transmembrane region" description="Helical" evidence="8">
    <location>
        <begin position="270"/>
        <end position="295"/>
    </location>
</feature>
<feature type="transmembrane region" description="Helical" evidence="8">
    <location>
        <begin position="185"/>
        <end position="205"/>
    </location>
</feature>
<keyword evidence="6 8" id="KW-1133">Transmembrane helix</keyword>
<dbReference type="GO" id="GO:0009847">
    <property type="term" value="P:spore germination"/>
    <property type="evidence" value="ECO:0007669"/>
    <property type="project" value="InterPro"/>
</dbReference>
<accession>A0A235FE42</accession>
<evidence type="ECO:0000256" key="7">
    <source>
        <dbReference type="ARBA" id="ARBA00023136"/>
    </source>
</evidence>
<evidence type="ECO:0000313" key="9">
    <source>
        <dbReference type="EMBL" id="OYD59204.1"/>
    </source>
</evidence>
<feature type="transmembrane region" description="Helical" evidence="8">
    <location>
        <begin position="37"/>
        <end position="58"/>
    </location>
</feature>
<dbReference type="OrthoDB" id="1891864at2"/>
<feature type="transmembrane region" description="Helical" evidence="8">
    <location>
        <begin position="339"/>
        <end position="359"/>
    </location>
</feature>
<comment type="similarity">
    <text evidence="2">Belongs to the amino acid-polyamine-organocation (APC) superfamily. Spore germination protein (SGP) (TC 2.A.3.9) family.</text>
</comment>
<organism evidence="9 10">
    <name type="scientific">Fictibacillus aquaticus</name>
    <dbReference type="NCBI Taxonomy" id="2021314"/>
    <lineage>
        <taxon>Bacteria</taxon>
        <taxon>Bacillati</taxon>
        <taxon>Bacillota</taxon>
        <taxon>Bacilli</taxon>
        <taxon>Bacillales</taxon>
        <taxon>Fictibacillaceae</taxon>
        <taxon>Fictibacillus</taxon>
    </lineage>
</organism>
<gene>
    <name evidence="9" type="ORF">CGZ90_04715</name>
</gene>
<dbReference type="Pfam" id="PF03845">
    <property type="entry name" value="Spore_permease"/>
    <property type="match status" value="1"/>
</dbReference>
<feature type="transmembrane region" description="Helical" evidence="8">
    <location>
        <begin position="105"/>
        <end position="132"/>
    </location>
</feature>
<evidence type="ECO:0000256" key="3">
    <source>
        <dbReference type="ARBA" id="ARBA00022448"/>
    </source>
</evidence>
<evidence type="ECO:0000256" key="6">
    <source>
        <dbReference type="ARBA" id="ARBA00022989"/>
    </source>
</evidence>
<keyword evidence="3" id="KW-0813">Transport</keyword>